<evidence type="ECO:0000256" key="14">
    <source>
        <dbReference type="SAM" id="Phobius"/>
    </source>
</evidence>
<accession>A0AAV9D0I3</accession>
<reference evidence="16" key="1">
    <citation type="journal article" date="2023" name="Nat. Commun.">
        <title>Diploid and tetraploid genomes of Acorus and the evolution of monocots.</title>
        <authorList>
            <person name="Ma L."/>
            <person name="Liu K.W."/>
            <person name="Li Z."/>
            <person name="Hsiao Y.Y."/>
            <person name="Qi Y."/>
            <person name="Fu T."/>
            <person name="Tang G.D."/>
            <person name="Zhang D."/>
            <person name="Sun W.H."/>
            <person name="Liu D.K."/>
            <person name="Li Y."/>
            <person name="Chen G.Z."/>
            <person name="Liu X.D."/>
            <person name="Liao X.Y."/>
            <person name="Jiang Y.T."/>
            <person name="Yu X."/>
            <person name="Hao Y."/>
            <person name="Huang J."/>
            <person name="Zhao X.W."/>
            <person name="Ke S."/>
            <person name="Chen Y.Y."/>
            <person name="Wu W.L."/>
            <person name="Hsu J.L."/>
            <person name="Lin Y.F."/>
            <person name="Huang M.D."/>
            <person name="Li C.Y."/>
            <person name="Huang L."/>
            <person name="Wang Z.W."/>
            <person name="Zhao X."/>
            <person name="Zhong W.Y."/>
            <person name="Peng D.H."/>
            <person name="Ahmad S."/>
            <person name="Lan S."/>
            <person name="Zhang J.S."/>
            <person name="Tsai W.C."/>
            <person name="Van de Peer Y."/>
            <person name="Liu Z.J."/>
        </authorList>
    </citation>
    <scope>NUCLEOTIDE SEQUENCE</scope>
    <source>
        <strain evidence="16">CP</strain>
    </source>
</reference>
<protein>
    <submittedName>
        <fullName evidence="16">3-beta-hydroxysteroid-Delta(8),Delta(7)-isomerase</fullName>
    </submittedName>
</protein>
<keyword evidence="9 13" id="KW-0472">Membrane</keyword>
<evidence type="ECO:0000256" key="6">
    <source>
        <dbReference type="ARBA" id="ARBA00022989"/>
    </source>
</evidence>
<dbReference type="GO" id="GO:0016126">
    <property type="term" value="P:sterol biosynthetic process"/>
    <property type="evidence" value="ECO:0007669"/>
    <property type="project" value="UniProtKB-KW"/>
</dbReference>
<evidence type="ECO:0000256" key="5">
    <source>
        <dbReference type="ARBA" id="ARBA00022955"/>
    </source>
</evidence>
<dbReference type="PROSITE" id="PS51751">
    <property type="entry name" value="EXPERA"/>
    <property type="match status" value="1"/>
</dbReference>
<comment type="caution">
    <text evidence="16">The sequence shown here is derived from an EMBL/GenBank/DDBJ whole genome shotgun (WGS) entry which is preliminary data.</text>
</comment>
<keyword evidence="8" id="KW-0443">Lipid metabolism</keyword>
<evidence type="ECO:0000256" key="13">
    <source>
        <dbReference type="PROSITE-ProRule" id="PRU01087"/>
    </source>
</evidence>
<gene>
    <name evidence="16" type="ORF">QJS10_CPA16g00675</name>
</gene>
<keyword evidence="3" id="KW-0444">Lipid biosynthesis</keyword>
<evidence type="ECO:0000259" key="15">
    <source>
        <dbReference type="PROSITE" id="PS51751"/>
    </source>
</evidence>
<dbReference type="GO" id="GO:0005783">
    <property type="term" value="C:endoplasmic reticulum"/>
    <property type="evidence" value="ECO:0007669"/>
    <property type="project" value="TreeGrafter"/>
</dbReference>
<dbReference type="GO" id="GO:0000247">
    <property type="term" value="F:C-8 sterol isomerase activity"/>
    <property type="evidence" value="ECO:0007669"/>
    <property type="project" value="TreeGrafter"/>
</dbReference>
<dbReference type="PANTHER" id="PTHR14207:SF0">
    <property type="entry name" value="3-BETA-HYDROXYSTEROID-DELTA(8),DELTA(7)-ISOMERASE"/>
    <property type="match status" value="1"/>
</dbReference>
<dbReference type="GO" id="GO:0047750">
    <property type="term" value="F:cholestenol delta-isomerase activity"/>
    <property type="evidence" value="ECO:0007669"/>
    <property type="project" value="InterPro"/>
</dbReference>
<keyword evidence="12" id="KW-0413">Isomerase</keyword>
<evidence type="ECO:0000313" key="16">
    <source>
        <dbReference type="EMBL" id="KAK1294710.1"/>
    </source>
</evidence>
<evidence type="ECO:0000256" key="8">
    <source>
        <dbReference type="ARBA" id="ARBA00023098"/>
    </source>
</evidence>
<keyword evidence="10" id="KW-1207">Sterol metabolism</keyword>
<dbReference type="InterPro" id="IPR033118">
    <property type="entry name" value="EXPERA"/>
</dbReference>
<dbReference type="Proteomes" id="UP001180020">
    <property type="component" value="Unassembled WGS sequence"/>
</dbReference>
<feature type="transmembrane region" description="Helical" evidence="14">
    <location>
        <begin position="68"/>
        <end position="89"/>
    </location>
</feature>
<keyword evidence="17" id="KW-1185">Reference proteome</keyword>
<keyword evidence="6 13" id="KW-1133">Transmembrane helix</keyword>
<name>A0AAV9D0I3_ACOCL</name>
<feature type="transmembrane region" description="Helical" evidence="14">
    <location>
        <begin position="188"/>
        <end position="208"/>
    </location>
</feature>
<sequence length="228" mass="26145">MSSEMEMEMEMEYPHPYVPTDLRLPGYVPNFLTQTEIVVPYIASSVVVASLVWFFSGRISKISKTDRILMCWWVFTGLTHIILEGYFVFSPEFYKKKVPCYLAEIWKEYSKGDSRYAGRDTAIVTVEGVTSVLEGPASLVAMYAIATGKPYSHTLQLTICIGQLYGCIIYFVASFLDGDNFAKSPFYYWVYYVFANSIWVVIPTMIVVRSWRKISNAFLGENKKRKAH</sequence>
<reference evidence="16" key="2">
    <citation type="submission" date="2023-06" db="EMBL/GenBank/DDBJ databases">
        <authorList>
            <person name="Ma L."/>
            <person name="Liu K.-W."/>
            <person name="Li Z."/>
            <person name="Hsiao Y.-Y."/>
            <person name="Qi Y."/>
            <person name="Fu T."/>
            <person name="Tang G."/>
            <person name="Zhang D."/>
            <person name="Sun W.-H."/>
            <person name="Liu D.-K."/>
            <person name="Li Y."/>
            <person name="Chen G.-Z."/>
            <person name="Liu X.-D."/>
            <person name="Liao X.-Y."/>
            <person name="Jiang Y.-T."/>
            <person name="Yu X."/>
            <person name="Hao Y."/>
            <person name="Huang J."/>
            <person name="Zhao X.-W."/>
            <person name="Ke S."/>
            <person name="Chen Y.-Y."/>
            <person name="Wu W.-L."/>
            <person name="Hsu J.-L."/>
            <person name="Lin Y.-F."/>
            <person name="Huang M.-D."/>
            <person name="Li C.-Y."/>
            <person name="Huang L."/>
            <person name="Wang Z.-W."/>
            <person name="Zhao X."/>
            <person name="Zhong W.-Y."/>
            <person name="Peng D.-H."/>
            <person name="Ahmad S."/>
            <person name="Lan S."/>
            <person name="Zhang J.-S."/>
            <person name="Tsai W.-C."/>
            <person name="Van De Peer Y."/>
            <person name="Liu Z.-J."/>
        </authorList>
    </citation>
    <scope>NUCLEOTIDE SEQUENCE</scope>
    <source>
        <strain evidence="16">CP</strain>
        <tissue evidence="16">Leaves</tissue>
    </source>
</reference>
<dbReference type="EMBL" id="JAUJYO010000016">
    <property type="protein sequence ID" value="KAK1294710.1"/>
    <property type="molecule type" value="Genomic_DNA"/>
</dbReference>
<evidence type="ECO:0000256" key="12">
    <source>
        <dbReference type="ARBA" id="ARBA00023235"/>
    </source>
</evidence>
<evidence type="ECO:0000256" key="11">
    <source>
        <dbReference type="ARBA" id="ARBA00023221"/>
    </source>
</evidence>
<keyword evidence="11" id="KW-0753">Steroid metabolism</keyword>
<feature type="domain" description="EXPERA" evidence="15">
    <location>
        <begin position="65"/>
        <end position="207"/>
    </location>
</feature>
<comment type="similarity">
    <text evidence="2">Belongs to the EBP family.</text>
</comment>
<evidence type="ECO:0000256" key="3">
    <source>
        <dbReference type="ARBA" id="ARBA00022516"/>
    </source>
</evidence>
<organism evidence="16 17">
    <name type="scientific">Acorus calamus</name>
    <name type="common">Sweet flag</name>
    <dbReference type="NCBI Taxonomy" id="4465"/>
    <lineage>
        <taxon>Eukaryota</taxon>
        <taxon>Viridiplantae</taxon>
        <taxon>Streptophyta</taxon>
        <taxon>Embryophyta</taxon>
        <taxon>Tracheophyta</taxon>
        <taxon>Spermatophyta</taxon>
        <taxon>Magnoliopsida</taxon>
        <taxon>Liliopsida</taxon>
        <taxon>Acoraceae</taxon>
        <taxon>Acorus</taxon>
    </lineage>
</organism>
<feature type="transmembrane region" description="Helical" evidence="14">
    <location>
        <begin position="37"/>
        <end position="56"/>
    </location>
</feature>
<dbReference type="GO" id="GO:0016020">
    <property type="term" value="C:membrane"/>
    <property type="evidence" value="ECO:0007669"/>
    <property type="project" value="UniProtKB-SubCell"/>
</dbReference>
<dbReference type="PANTHER" id="PTHR14207">
    <property type="entry name" value="STEROL ISOMERASE"/>
    <property type="match status" value="1"/>
</dbReference>
<evidence type="ECO:0000256" key="7">
    <source>
        <dbReference type="ARBA" id="ARBA00023011"/>
    </source>
</evidence>
<dbReference type="Pfam" id="PF05241">
    <property type="entry name" value="EBP"/>
    <property type="match status" value="1"/>
</dbReference>
<evidence type="ECO:0000256" key="1">
    <source>
        <dbReference type="ARBA" id="ARBA00004141"/>
    </source>
</evidence>
<keyword evidence="7" id="KW-0756">Sterol biosynthesis</keyword>
<evidence type="ECO:0000256" key="4">
    <source>
        <dbReference type="ARBA" id="ARBA00022692"/>
    </source>
</evidence>
<dbReference type="InterPro" id="IPR007905">
    <property type="entry name" value="EBP"/>
</dbReference>
<dbReference type="GO" id="GO:0004769">
    <property type="term" value="F:steroid Delta-isomerase activity"/>
    <property type="evidence" value="ECO:0007669"/>
    <property type="project" value="TreeGrafter"/>
</dbReference>
<proteinExistence type="inferred from homology"/>
<evidence type="ECO:0000256" key="10">
    <source>
        <dbReference type="ARBA" id="ARBA00023166"/>
    </source>
</evidence>
<keyword evidence="5" id="KW-0752">Steroid biosynthesis</keyword>
<comment type="subcellular location">
    <subcellularLocation>
        <location evidence="1">Membrane</location>
        <topology evidence="1">Multi-pass membrane protein</topology>
    </subcellularLocation>
</comment>
<feature type="transmembrane region" description="Helical" evidence="14">
    <location>
        <begin position="122"/>
        <end position="145"/>
    </location>
</feature>
<evidence type="ECO:0000313" key="17">
    <source>
        <dbReference type="Proteomes" id="UP001180020"/>
    </source>
</evidence>
<evidence type="ECO:0000256" key="9">
    <source>
        <dbReference type="ARBA" id="ARBA00023136"/>
    </source>
</evidence>
<feature type="transmembrane region" description="Helical" evidence="14">
    <location>
        <begin position="157"/>
        <end position="176"/>
    </location>
</feature>
<dbReference type="AlphaFoldDB" id="A0AAV9D0I3"/>
<evidence type="ECO:0000256" key="2">
    <source>
        <dbReference type="ARBA" id="ARBA00008337"/>
    </source>
</evidence>
<keyword evidence="4 13" id="KW-0812">Transmembrane</keyword>